<dbReference type="EMBL" id="CP030918">
    <property type="protein sequence ID" value="AXC50053.1"/>
    <property type="molecule type" value="Genomic_DNA"/>
</dbReference>
<protein>
    <submittedName>
        <fullName evidence="2">Uncharacterized protein</fullName>
    </submittedName>
</protein>
<feature type="region of interest" description="Disordered" evidence="1">
    <location>
        <begin position="51"/>
        <end position="88"/>
    </location>
</feature>
<dbReference type="RefSeq" id="WP_114076372.1">
    <property type="nucleotide sequence ID" value="NZ_CP030918.1"/>
</dbReference>
<evidence type="ECO:0000313" key="2">
    <source>
        <dbReference type="EMBL" id="AXC50053.1"/>
    </source>
</evidence>
<proteinExistence type="predicted"/>
<organism evidence="2 3">
    <name type="scientific">Paracoccus suum</name>
    <dbReference type="NCBI Taxonomy" id="2259340"/>
    <lineage>
        <taxon>Bacteria</taxon>
        <taxon>Pseudomonadati</taxon>
        <taxon>Pseudomonadota</taxon>
        <taxon>Alphaproteobacteria</taxon>
        <taxon>Rhodobacterales</taxon>
        <taxon>Paracoccaceae</taxon>
        <taxon>Paracoccus</taxon>
    </lineage>
</organism>
<gene>
    <name evidence="2" type="ORF">DRW48_10445</name>
</gene>
<evidence type="ECO:0000313" key="3">
    <source>
        <dbReference type="Proteomes" id="UP000252023"/>
    </source>
</evidence>
<name>A0A344PKZ8_9RHOB</name>
<feature type="compositionally biased region" description="Basic and acidic residues" evidence="1">
    <location>
        <begin position="57"/>
        <end position="68"/>
    </location>
</feature>
<reference evidence="3" key="1">
    <citation type="submission" date="2018-07" db="EMBL/GenBank/DDBJ databases">
        <title>Genome sequencing of Paracoccus sp. SC2-6.</title>
        <authorList>
            <person name="Heo J."/>
            <person name="Kim S.-J."/>
            <person name="Kwon S.-W."/>
        </authorList>
    </citation>
    <scope>NUCLEOTIDE SEQUENCE [LARGE SCALE GENOMIC DNA]</scope>
    <source>
        <strain evidence="3">SC2-6</strain>
    </source>
</reference>
<evidence type="ECO:0000256" key="1">
    <source>
        <dbReference type="SAM" id="MobiDB-lite"/>
    </source>
</evidence>
<sequence>MKNEAAANRPRKSLGGMTPLEYMLAVMNDAEQEPTRRDRMAMAAAPFVHARASDVVPGKKEQKQDAAEKVAAGKFAPRGGPRLAVSNG</sequence>
<dbReference type="KEGG" id="pars:DRW48_10445"/>
<dbReference type="Proteomes" id="UP000252023">
    <property type="component" value="Chromosome"/>
</dbReference>
<dbReference type="OrthoDB" id="7863447at2"/>
<keyword evidence="3" id="KW-1185">Reference proteome</keyword>
<dbReference type="AlphaFoldDB" id="A0A344PKZ8"/>
<accession>A0A344PKZ8</accession>